<dbReference type="InterPro" id="IPR005256">
    <property type="entry name" value="Anth_synth_I_PabB"/>
</dbReference>
<dbReference type="AlphaFoldDB" id="A0A934VG00"/>
<evidence type="ECO:0000256" key="6">
    <source>
        <dbReference type="ARBA" id="ARBA00022605"/>
    </source>
</evidence>
<dbReference type="EC" id="4.1.3.27" evidence="4 12"/>
<dbReference type="GO" id="GO:0004049">
    <property type="term" value="F:anthranilate synthase activity"/>
    <property type="evidence" value="ECO:0007669"/>
    <property type="project" value="UniProtKB-EC"/>
</dbReference>
<protein>
    <recommendedName>
        <fullName evidence="5 12">Anthranilate synthase component 1</fullName>
        <ecNumber evidence="4 12">4.1.3.27</ecNumber>
    </recommendedName>
</protein>
<comment type="caution">
    <text evidence="15">The sequence shown here is derived from an EMBL/GenBank/DDBJ whole genome shotgun (WGS) entry which is preliminary data.</text>
</comment>
<keyword evidence="6 12" id="KW-0028">Amino-acid biosynthesis</keyword>
<dbReference type="Proteomes" id="UP000658278">
    <property type="component" value="Unassembled WGS sequence"/>
</dbReference>
<gene>
    <name evidence="12 15" type="primary">trpE</name>
    <name evidence="15" type="ORF">JIN81_17775</name>
</gene>
<dbReference type="Gene3D" id="3.60.120.10">
    <property type="entry name" value="Anthranilate synthase"/>
    <property type="match status" value="1"/>
</dbReference>
<dbReference type="InterPro" id="IPR005801">
    <property type="entry name" value="ADC_synthase"/>
</dbReference>
<keyword evidence="9 12" id="KW-0456">Lyase</keyword>
<evidence type="ECO:0000256" key="9">
    <source>
        <dbReference type="ARBA" id="ARBA00023239"/>
    </source>
</evidence>
<comment type="catalytic activity">
    <reaction evidence="11 12">
        <text>chorismate + L-glutamine = anthranilate + pyruvate + L-glutamate + H(+)</text>
        <dbReference type="Rhea" id="RHEA:21732"/>
        <dbReference type="ChEBI" id="CHEBI:15361"/>
        <dbReference type="ChEBI" id="CHEBI:15378"/>
        <dbReference type="ChEBI" id="CHEBI:16567"/>
        <dbReference type="ChEBI" id="CHEBI:29748"/>
        <dbReference type="ChEBI" id="CHEBI:29985"/>
        <dbReference type="ChEBI" id="CHEBI:58359"/>
        <dbReference type="EC" id="4.1.3.27"/>
    </reaction>
</comment>
<comment type="function">
    <text evidence="10 12">Part of a heterotetrameric complex that catalyzes the two-step biosynthesis of anthranilate, an intermediate in the biosynthesis of L-tryptophan. In the first step, the glutamine-binding beta subunit (TrpG) of anthranilate synthase (AS) provides the glutamine amidotransferase activity which generates ammonia as a substrate that, along with chorismate, is used in the second step, catalyzed by the large alpha subunit of AS (TrpE) to produce anthranilate. In the absence of TrpG, TrpE can synthesize anthranilate directly from chorismate and high concentrations of ammonia.</text>
</comment>
<sequence length="520" mass="57060">MLDELALHTWHSADGGQTPAHVNPIPIEPSFEEFAQLTDQGNIVPVYTQLAADFETPLSAYLKVRDGHHSFLLESAESTDKSGRWSILGSGPRRVIEARGKEITIREGSKVTTETAEDDVLAALERHMAPYRPVLHGNLPPFCGGLVGYMAYDAVRQFEPSVAEPPKDELGVPDAVFVLADTLVVFDQRLRRVLVIANAFLEEHATPDEAYAAAQGRIAATVEMLNRPLHVPALNGLAEVDACEAKSNTTQEEYENMVRQGKEYIAAGDVFQFVPSQRFETPFGRSPVDLYRALRHVNPSPYMFVLELEGFSLVGSSPEVHVRSVEGRIDIRPIAGTRWRGKTTAEDDALAAELLADPKERAEHLMLVDLARNDVGRIAKHGSVKVDDFMIVERYSHVMHIVSNVTGTLDDEHSAYDVLRATFPAGTVSGAPKIRAMQIINELEKSKRCAYAGAVGYFGFDGSHDSCITLRTCLLKDGMAYVQAGAGVVADSQPTYEYNETVNKAKGMLRAIALAKTLED</sequence>
<comment type="subunit">
    <text evidence="3 12">Heterotetramer consisting of two non-identical subunits: a beta subunit (TrpG) and a large alpha subunit (TrpE).</text>
</comment>
<evidence type="ECO:0000256" key="4">
    <source>
        <dbReference type="ARBA" id="ARBA00012266"/>
    </source>
</evidence>
<evidence type="ECO:0000256" key="8">
    <source>
        <dbReference type="ARBA" id="ARBA00023141"/>
    </source>
</evidence>
<dbReference type="RefSeq" id="WP_200283144.1">
    <property type="nucleotide sequence ID" value="NZ_JAENII010000019.1"/>
</dbReference>
<keyword evidence="16" id="KW-1185">Reference proteome</keyword>
<dbReference type="InterPro" id="IPR015890">
    <property type="entry name" value="Chorismate_C"/>
</dbReference>
<comment type="similarity">
    <text evidence="2 12">Belongs to the anthranilate synthase component I family.</text>
</comment>
<evidence type="ECO:0000256" key="7">
    <source>
        <dbReference type="ARBA" id="ARBA00022822"/>
    </source>
</evidence>
<keyword evidence="7 12" id="KW-0822">Tryptophan biosynthesis</keyword>
<dbReference type="NCBIfam" id="TIGR00564">
    <property type="entry name" value="trpE_most"/>
    <property type="match status" value="1"/>
</dbReference>
<evidence type="ECO:0000256" key="2">
    <source>
        <dbReference type="ARBA" id="ARBA00009562"/>
    </source>
</evidence>
<evidence type="ECO:0000256" key="3">
    <source>
        <dbReference type="ARBA" id="ARBA00011575"/>
    </source>
</evidence>
<evidence type="ECO:0000256" key="5">
    <source>
        <dbReference type="ARBA" id="ARBA00020653"/>
    </source>
</evidence>
<dbReference type="InterPro" id="IPR019999">
    <property type="entry name" value="Anth_synth_I-like"/>
</dbReference>
<keyword evidence="12" id="KW-0460">Magnesium</keyword>
<evidence type="ECO:0000256" key="11">
    <source>
        <dbReference type="ARBA" id="ARBA00047683"/>
    </source>
</evidence>
<evidence type="ECO:0000259" key="13">
    <source>
        <dbReference type="Pfam" id="PF00425"/>
    </source>
</evidence>
<reference evidence="15" key="1">
    <citation type="submission" date="2021-01" db="EMBL/GenBank/DDBJ databases">
        <title>Modified the classification status of verrucomicrobia.</title>
        <authorList>
            <person name="Feng X."/>
        </authorList>
    </citation>
    <scope>NUCLEOTIDE SEQUENCE</scope>
    <source>
        <strain evidence="15">KCTC 22201</strain>
    </source>
</reference>
<dbReference type="EMBL" id="JAENII010000019">
    <property type="protein sequence ID" value="MBK1828889.1"/>
    <property type="molecule type" value="Genomic_DNA"/>
</dbReference>
<name>A0A934VG00_9BACT</name>
<evidence type="ECO:0000256" key="12">
    <source>
        <dbReference type="RuleBase" id="RU364045"/>
    </source>
</evidence>
<evidence type="ECO:0000259" key="14">
    <source>
        <dbReference type="Pfam" id="PF04715"/>
    </source>
</evidence>
<accession>A0A934VG00</accession>
<evidence type="ECO:0000313" key="16">
    <source>
        <dbReference type="Proteomes" id="UP000658278"/>
    </source>
</evidence>
<dbReference type="SUPFAM" id="SSF56322">
    <property type="entry name" value="ADC synthase"/>
    <property type="match status" value="1"/>
</dbReference>
<comment type="pathway">
    <text evidence="1 12">Amino-acid biosynthesis; L-tryptophan biosynthesis; L-tryptophan from chorismate: step 1/5.</text>
</comment>
<evidence type="ECO:0000256" key="1">
    <source>
        <dbReference type="ARBA" id="ARBA00004873"/>
    </source>
</evidence>
<dbReference type="InterPro" id="IPR006805">
    <property type="entry name" value="Anth_synth_I_N"/>
</dbReference>
<feature type="domain" description="Chorismate-utilising enzyme C-terminal" evidence="13">
    <location>
        <begin position="251"/>
        <end position="504"/>
    </location>
</feature>
<feature type="domain" description="Anthranilate synthase component I N-terminal" evidence="14">
    <location>
        <begin position="54"/>
        <end position="194"/>
    </location>
</feature>
<dbReference type="Pfam" id="PF00425">
    <property type="entry name" value="Chorismate_bind"/>
    <property type="match status" value="1"/>
</dbReference>
<evidence type="ECO:0000313" key="15">
    <source>
        <dbReference type="EMBL" id="MBK1828889.1"/>
    </source>
</evidence>
<dbReference type="GO" id="GO:0046872">
    <property type="term" value="F:metal ion binding"/>
    <property type="evidence" value="ECO:0007669"/>
    <property type="project" value="UniProtKB-KW"/>
</dbReference>
<dbReference type="PANTHER" id="PTHR11236:SF9">
    <property type="entry name" value="ANTHRANILATE SYNTHASE COMPONENT 1"/>
    <property type="match status" value="1"/>
</dbReference>
<keyword evidence="12" id="KW-0479">Metal-binding</keyword>
<dbReference type="PANTHER" id="PTHR11236">
    <property type="entry name" value="AMINOBENZOATE/ANTHRANILATE SYNTHASE"/>
    <property type="match status" value="1"/>
</dbReference>
<comment type="cofactor">
    <cofactor evidence="12">
        <name>Mg(2+)</name>
        <dbReference type="ChEBI" id="CHEBI:18420"/>
    </cofactor>
</comment>
<proteinExistence type="inferred from homology"/>
<dbReference type="Pfam" id="PF04715">
    <property type="entry name" value="Anth_synt_I_N"/>
    <property type="match status" value="1"/>
</dbReference>
<organism evidence="15 16">
    <name type="scientific">Haloferula rosea</name>
    <dbReference type="NCBI Taxonomy" id="490093"/>
    <lineage>
        <taxon>Bacteria</taxon>
        <taxon>Pseudomonadati</taxon>
        <taxon>Verrucomicrobiota</taxon>
        <taxon>Verrucomicrobiia</taxon>
        <taxon>Verrucomicrobiales</taxon>
        <taxon>Verrucomicrobiaceae</taxon>
        <taxon>Haloferula</taxon>
    </lineage>
</organism>
<dbReference type="PRINTS" id="PR00095">
    <property type="entry name" value="ANTSNTHASEI"/>
</dbReference>
<evidence type="ECO:0000256" key="10">
    <source>
        <dbReference type="ARBA" id="ARBA00025634"/>
    </source>
</evidence>
<dbReference type="GO" id="GO:0000162">
    <property type="term" value="P:L-tryptophan biosynthetic process"/>
    <property type="evidence" value="ECO:0007669"/>
    <property type="project" value="UniProtKB-KW"/>
</dbReference>
<keyword evidence="8 12" id="KW-0057">Aromatic amino acid biosynthesis</keyword>